<dbReference type="InterPro" id="IPR032190">
    <property type="entry name" value="NPC1_N"/>
</dbReference>
<sequence>MRVTALLTALTVVQALDGLDDSGLASRSHHQTWVSEGWAQITDESISLVQLDASAPLDPIDLEESVSLVKSVAEHSPHSPPRCPLTGGIPSDRPVGPGKVSDGPCSFWTKGVCCTDRQLIAVDEVLTHALAFVQDAPSSKLGQCPGCRENMQALLCGVVCSPDIIEPVPNGGHEVVLPTAFCAAFQGSCGTSAGGKDDHTCEIGLEAKTIVETLLSRVTLSEAQLTSVSINHNKKHSILAVSTICEREDAVGKPAASNEGSALSKESAGEQLNQHTGGAPDKHTHDEAARRGRTLAAMMSESARFVASRINGT</sequence>
<reference evidence="4 5" key="1">
    <citation type="submission" date="2020-04" db="EMBL/GenBank/DDBJ databases">
        <title>Perkinsus chesapeaki whole genome sequence.</title>
        <authorList>
            <person name="Bogema D.R."/>
        </authorList>
    </citation>
    <scope>NUCLEOTIDE SEQUENCE [LARGE SCALE GENOMIC DNA]</scope>
    <source>
        <strain evidence="4">ATCC PRA-425</strain>
    </source>
</reference>
<feature type="domain" description="Niemann-Pick C1 N-terminal" evidence="3">
    <location>
        <begin position="109"/>
        <end position="163"/>
    </location>
</feature>
<evidence type="ECO:0000256" key="1">
    <source>
        <dbReference type="SAM" id="MobiDB-lite"/>
    </source>
</evidence>
<evidence type="ECO:0000313" key="4">
    <source>
        <dbReference type="EMBL" id="KAF4674656.1"/>
    </source>
</evidence>
<keyword evidence="5" id="KW-1185">Reference proteome</keyword>
<name>A0A7J6MT95_PERCH</name>
<accession>A0A7J6MT95</accession>
<evidence type="ECO:0000313" key="5">
    <source>
        <dbReference type="Proteomes" id="UP000591131"/>
    </source>
</evidence>
<feature type="region of interest" description="Disordered" evidence="1">
    <location>
        <begin position="73"/>
        <end position="96"/>
    </location>
</feature>
<dbReference type="Proteomes" id="UP000591131">
    <property type="component" value="Unassembled WGS sequence"/>
</dbReference>
<dbReference type="AlphaFoldDB" id="A0A7J6MT95"/>
<dbReference type="OrthoDB" id="10413174at2759"/>
<gene>
    <name evidence="4" type="ORF">FOL47_008856</name>
</gene>
<organism evidence="4 5">
    <name type="scientific">Perkinsus chesapeaki</name>
    <name type="common">Clam parasite</name>
    <name type="synonym">Perkinsus andrewsi</name>
    <dbReference type="NCBI Taxonomy" id="330153"/>
    <lineage>
        <taxon>Eukaryota</taxon>
        <taxon>Sar</taxon>
        <taxon>Alveolata</taxon>
        <taxon>Perkinsozoa</taxon>
        <taxon>Perkinsea</taxon>
        <taxon>Perkinsida</taxon>
        <taxon>Perkinsidae</taxon>
        <taxon>Perkinsus</taxon>
    </lineage>
</organism>
<protein>
    <recommendedName>
        <fullName evidence="3">Niemann-Pick C1 N-terminal domain-containing protein</fullName>
    </recommendedName>
</protein>
<evidence type="ECO:0000259" key="3">
    <source>
        <dbReference type="Pfam" id="PF16414"/>
    </source>
</evidence>
<feature type="chain" id="PRO_5029662240" description="Niemann-Pick C1 N-terminal domain-containing protein" evidence="2">
    <location>
        <begin position="16"/>
        <end position="313"/>
    </location>
</feature>
<feature type="signal peptide" evidence="2">
    <location>
        <begin position="1"/>
        <end position="15"/>
    </location>
</feature>
<evidence type="ECO:0000256" key="2">
    <source>
        <dbReference type="SAM" id="SignalP"/>
    </source>
</evidence>
<feature type="region of interest" description="Disordered" evidence="1">
    <location>
        <begin position="252"/>
        <end position="286"/>
    </location>
</feature>
<proteinExistence type="predicted"/>
<dbReference type="EMBL" id="JAAPAO010000059">
    <property type="protein sequence ID" value="KAF4674656.1"/>
    <property type="molecule type" value="Genomic_DNA"/>
</dbReference>
<dbReference type="Pfam" id="PF16414">
    <property type="entry name" value="NPC1_N"/>
    <property type="match status" value="1"/>
</dbReference>
<comment type="caution">
    <text evidence="4">The sequence shown here is derived from an EMBL/GenBank/DDBJ whole genome shotgun (WGS) entry which is preliminary data.</text>
</comment>
<keyword evidence="2" id="KW-0732">Signal</keyword>